<keyword evidence="3" id="KW-1185">Reference proteome</keyword>
<keyword evidence="1" id="KW-0472">Membrane</keyword>
<evidence type="ECO:0000313" key="2">
    <source>
        <dbReference type="EMBL" id="PNT01842.1"/>
    </source>
</evidence>
<keyword evidence="1" id="KW-1133">Transmembrane helix</keyword>
<evidence type="ECO:0000313" key="3">
    <source>
        <dbReference type="Proteomes" id="UP000006729"/>
    </source>
</evidence>
<name>A0A2K1XM29_POPTR</name>
<sequence length="63" mass="7447">MDCSPLSFRFVYYFNFLFLLIDLLSCKCPPHCVSLLALFFFFIRDMNCSTFSFCFIIFSIFGP</sequence>
<accession>A0A2K1XM29</accession>
<reference evidence="2 3" key="1">
    <citation type="journal article" date="2006" name="Science">
        <title>The genome of black cottonwood, Populus trichocarpa (Torr. &amp; Gray).</title>
        <authorList>
            <person name="Tuskan G.A."/>
            <person name="Difazio S."/>
            <person name="Jansson S."/>
            <person name="Bohlmann J."/>
            <person name="Grigoriev I."/>
            <person name="Hellsten U."/>
            <person name="Putnam N."/>
            <person name="Ralph S."/>
            <person name="Rombauts S."/>
            <person name="Salamov A."/>
            <person name="Schein J."/>
            <person name="Sterck L."/>
            <person name="Aerts A."/>
            <person name="Bhalerao R.R."/>
            <person name="Bhalerao R.P."/>
            <person name="Blaudez D."/>
            <person name="Boerjan W."/>
            <person name="Brun A."/>
            <person name="Brunner A."/>
            <person name="Busov V."/>
            <person name="Campbell M."/>
            <person name="Carlson J."/>
            <person name="Chalot M."/>
            <person name="Chapman J."/>
            <person name="Chen G.L."/>
            <person name="Cooper D."/>
            <person name="Coutinho P.M."/>
            <person name="Couturier J."/>
            <person name="Covert S."/>
            <person name="Cronk Q."/>
            <person name="Cunningham R."/>
            <person name="Davis J."/>
            <person name="Degroeve S."/>
            <person name="Dejardin A."/>
            <person name="Depamphilis C."/>
            <person name="Detter J."/>
            <person name="Dirks B."/>
            <person name="Dubchak I."/>
            <person name="Duplessis S."/>
            <person name="Ehlting J."/>
            <person name="Ellis B."/>
            <person name="Gendler K."/>
            <person name="Goodstein D."/>
            <person name="Gribskov M."/>
            <person name="Grimwood J."/>
            <person name="Groover A."/>
            <person name="Gunter L."/>
            <person name="Hamberger B."/>
            <person name="Heinze B."/>
            <person name="Helariutta Y."/>
            <person name="Henrissat B."/>
            <person name="Holligan D."/>
            <person name="Holt R."/>
            <person name="Huang W."/>
            <person name="Islam-Faridi N."/>
            <person name="Jones S."/>
            <person name="Jones-Rhoades M."/>
            <person name="Jorgensen R."/>
            <person name="Joshi C."/>
            <person name="Kangasjarvi J."/>
            <person name="Karlsson J."/>
            <person name="Kelleher C."/>
            <person name="Kirkpatrick R."/>
            <person name="Kirst M."/>
            <person name="Kohler A."/>
            <person name="Kalluri U."/>
            <person name="Larimer F."/>
            <person name="Leebens-Mack J."/>
            <person name="Leple J.C."/>
            <person name="Locascio P."/>
            <person name="Lou Y."/>
            <person name="Lucas S."/>
            <person name="Martin F."/>
            <person name="Montanini B."/>
            <person name="Napoli C."/>
            <person name="Nelson D.R."/>
            <person name="Nelson C."/>
            <person name="Nieminen K."/>
            <person name="Nilsson O."/>
            <person name="Pereda V."/>
            <person name="Peter G."/>
            <person name="Philippe R."/>
            <person name="Pilate G."/>
            <person name="Poliakov A."/>
            <person name="Razumovskaya J."/>
            <person name="Richardson P."/>
            <person name="Rinaldi C."/>
            <person name="Ritland K."/>
            <person name="Rouze P."/>
            <person name="Ryaboy D."/>
            <person name="Schmutz J."/>
            <person name="Schrader J."/>
            <person name="Segerman B."/>
            <person name="Shin H."/>
            <person name="Siddiqui A."/>
            <person name="Sterky F."/>
            <person name="Terry A."/>
            <person name="Tsai C.J."/>
            <person name="Uberbacher E."/>
            <person name="Unneberg P."/>
            <person name="Vahala J."/>
            <person name="Wall K."/>
            <person name="Wessler S."/>
            <person name="Yang G."/>
            <person name="Yin T."/>
            <person name="Douglas C."/>
            <person name="Marra M."/>
            <person name="Sandberg G."/>
            <person name="Van de Peer Y."/>
            <person name="Rokhsar D."/>
        </authorList>
    </citation>
    <scope>NUCLEOTIDE SEQUENCE [LARGE SCALE GENOMIC DNA]</scope>
    <source>
        <strain evidence="3">cv. Nisqually</strain>
    </source>
</reference>
<feature type="transmembrane region" description="Helical" evidence="1">
    <location>
        <begin position="6"/>
        <end position="24"/>
    </location>
</feature>
<feature type="transmembrane region" description="Helical" evidence="1">
    <location>
        <begin position="36"/>
        <end position="61"/>
    </location>
</feature>
<protein>
    <submittedName>
        <fullName evidence="2">Uncharacterized protein</fullName>
    </submittedName>
</protein>
<evidence type="ECO:0000256" key="1">
    <source>
        <dbReference type="SAM" id="Phobius"/>
    </source>
</evidence>
<gene>
    <name evidence="2" type="ORF">POPTR_015G126200</name>
</gene>
<dbReference type="InParanoid" id="A0A2K1XM29"/>
<keyword evidence="1" id="KW-0812">Transmembrane</keyword>
<dbReference type="Proteomes" id="UP000006729">
    <property type="component" value="Chromosome 15"/>
</dbReference>
<proteinExistence type="predicted"/>
<dbReference type="EMBL" id="CM009304">
    <property type="protein sequence ID" value="PNT01842.1"/>
    <property type="molecule type" value="Genomic_DNA"/>
</dbReference>
<dbReference type="AlphaFoldDB" id="A0A2K1XM29"/>
<organism evidence="2 3">
    <name type="scientific">Populus trichocarpa</name>
    <name type="common">Western balsam poplar</name>
    <name type="synonym">Populus balsamifera subsp. trichocarpa</name>
    <dbReference type="NCBI Taxonomy" id="3694"/>
    <lineage>
        <taxon>Eukaryota</taxon>
        <taxon>Viridiplantae</taxon>
        <taxon>Streptophyta</taxon>
        <taxon>Embryophyta</taxon>
        <taxon>Tracheophyta</taxon>
        <taxon>Spermatophyta</taxon>
        <taxon>Magnoliopsida</taxon>
        <taxon>eudicotyledons</taxon>
        <taxon>Gunneridae</taxon>
        <taxon>Pentapetalae</taxon>
        <taxon>rosids</taxon>
        <taxon>fabids</taxon>
        <taxon>Malpighiales</taxon>
        <taxon>Salicaceae</taxon>
        <taxon>Saliceae</taxon>
        <taxon>Populus</taxon>
    </lineage>
</organism>